<feature type="chain" id="PRO_5045888359" description="Lipoprotein" evidence="1">
    <location>
        <begin position="25"/>
        <end position="145"/>
    </location>
</feature>
<protein>
    <recommendedName>
        <fullName evidence="4">Lipoprotein</fullName>
    </recommendedName>
</protein>
<feature type="signal peptide" evidence="1">
    <location>
        <begin position="1"/>
        <end position="24"/>
    </location>
</feature>
<evidence type="ECO:0000313" key="3">
    <source>
        <dbReference type="Proteomes" id="UP001595826"/>
    </source>
</evidence>
<dbReference type="EMBL" id="JBHSCY010000001">
    <property type="protein sequence ID" value="MFC4267395.1"/>
    <property type="molecule type" value="Genomic_DNA"/>
</dbReference>
<proteinExistence type="predicted"/>
<accession>A0ABV8R4L8</accession>
<reference evidence="3" key="1">
    <citation type="journal article" date="2019" name="Int. J. Syst. Evol. Microbiol.">
        <title>The Global Catalogue of Microorganisms (GCM) 10K type strain sequencing project: providing services to taxonomists for standard genome sequencing and annotation.</title>
        <authorList>
            <consortium name="The Broad Institute Genomics Platform"/>
            <consortium name="The Broad Institute Genome Sequencing Center for Infectious Disease"/>
            <person name="Wu L."/>
            <person name="Ma J."/>
        </authorList>
    </citation>
    <scope>NUCLEOTIDE SEQUENCE [LARGE SCALE GENOMIC DNA]</scope>
    <source>
        <strain evidence="3">CECT 8655</strain>
    </source>
</reference>
<dbReference type="Proteomes" id="UP001595826">
    <property type="component" value="Unassembled WGS sequence"/>
</dbReference>
<keyword evidence="1" id="KW-0732">Signal</keyword>
<keyword evidence="3" id="KW-1185">Reference proteome</keyword>
<gene>
    <name evidence="2" type="ORF">ACFOWD_00630</name>
</gene>
<comment type="caution">
    <text evidence="2">The sequence shown here is derived from an EMBL/GenBank/DDBJ whole genome shotgun (WGS) entry which is preliminary data.</text>
</comment>
<evidence type="ECO:0008006" key="4">
    <source>
        <dbReference type="Google" id="ProtNLM"/>
    </source>
</evidence>
<evidence type="ECO:0000256" key="1">
    <source>
        <dbReference type="SAM" id="SignalP"/>
    </source>
</evidence>
<sequence>MKNLKKVIFIISISLFIVSCSSNDSNTLGCETCSYTIAANETAGTVATSLNGTHETTFSSFNTASPVTDGTKASFTIANNELSVEIEGEACITLKNPIQTSASEVVFKDDCRDNLAYAVSTNQTGDLNEVNLLTLNNTFYGQFKK</sequence>
<dbReference type="RefSeq" id="WP_377407266.1">
    <property type="nucleotide sequence ID" value="NZ_JBHSCY010000001.1"/>
</dbReference>
<dbReference type="PROSITE" id="PS51257">
    <property type="entry name" value="PROKAR_LIPOPROTEIN"/>
    <property type="match status" value="1"/>
</dbReference>
<name>A0ABV8R4L8_9FLAO</name>
<organism evidence="2 3">
    <name type="scientific">Polaribacter marinivivus</name>
    <dbReference type="NCBI Taxonomy" id="1524260"/>
    <lineage>
        <taxon>Bacteria</taxon>
        <taxon>Pseudomonadati</taxon>
        <taxon>Bacteroidota</taxon>
        <taxon>Flavobacteriia</taxon>
        <taxon>Flavobacteriales</taxon>
        <taxon>Flavobacteriaceae</taxon>
    </lineage>
</organism>
<evidence type="ECO:0000313" key="2">
    <source>
        <dbReference type="EMBL" id="MFC4267395.1"/>
    </source>
</evidence>